<name>A0A941DQ51_9BURK</name>
<dbReference type="RefSeq" id="WP_212689043.1">
    <property type="nucleotide sequence ID" value="NZ_JAGSPN010000014.1"/>
</dbReference>
<gene>
    <name evidence="2" type="ORF">KDM89_16610</name>
</gene>
<dbReference type="PANTHER" id="PTHR43682:SF1">
    <property type="entry name" value="LACTATE UTILIZATION PROTEIN C"/>
    <property type="match status" value="1"/>
</dbReference>
<proteinExistence type="predicted"/>
<dbReference type="EMBL" id="JAGSPN010000014">
    <property type="protein sequence ID" value="MBR7783769.1"/>
    <property type="molecule type" value="Genomic_DNA"/>
</dbReference>
<keyword evidence="3" id="KW-1185">Reference proteome</keyword>
<dbReference type="AlphaFoldDB" id="A0A941DQ51"/>
<dbReference type="InterPro" id="IPR003741">
    <property type="entry name" value="LUD_dom"/>
</dbReference>
<comment type="caution">
    <text evidence="2">The sequence shown here is derived from an EMBL/GenBank/DDBJ whole genome shotgun (WGS) entry which is preliminary data.</text>
</comment>
<accession>A0A941DQ51</accession>
<evidence type="ECO:0000259" key="1">
    <source>
        <dbReference type="Pfam" id="PF02589"/>
    </source>
</evidence>
<dbReference type="InterPro" id="IPR024185">
    <property type="entry name" value="FTHF_cligase-like_sf"/>
</dbReference>
<feature type="domain" description="LUD" evidence="1">
    <location>
        <begin position="53"/>
        <end position="230"/>
    </location>
</feature>
<sequence length="243" mass="26262">MSARDAILNKLKVSQQPSGAAQPVALHTAEALCAQIDAHFDARRAEVSHAELLQQMQQALQALQATVFCASVQDWPQQLAQQCQQGGVRSLLLANDGDECRALSVALQSADAQIVTRHYPATVDDWQDVLFHQTDAGFTVVDAGIAVTGTLIVRSSPQQPRTASLVPPLHIALVYASTLYADMHQAMRAMNWAEAIPSNLVMISGPSKTSDIQQTLAFGAHGPRWLQVWLIDDLNEVRHGGAA</sequence>
<dbReference type="PANTHER" id="PTHR43682">
    <property type="entry name" value="LACTATE UTILIZATION PROTEIN C"/>
    <property type="match status" value="1"/>
</dbReference>
<dbReference type="Pfam" id="PF02589">
    <property type="entry name" value="LUD_dom"/>
    <property type="match status" value="1"/>
</dbReference>
<reference evidence="2" key="1">
    <citation type="submission" date="2021-04" db="EMBL/GenBank/DDBJ databases">
        <title>novel species isolated from subtropical streams in China.</title>
        <authorList>
            <person name="Lu H."/>
        </authorList>
    </citation>
    <scope>NUCLEOTIDE SEQUENCE</scope>
    <source>
        <strain evidence="2">LFS511W</strain>
    </source>
</reference>
<organism evidence="2 3">
    <name type="scientific">Undibacterium luofuense</name>
    <dbReference type="NCBI Taxonomy" id="2828733"/>
    <lineage>
        <taxon>Bacteria</taxon>
        <taxon>Pseudomonadati</taxon>
        <taxon>Pseudomonadota</taxon>
        <taxon>Betaproteobacteria</taxon>
        <taxon>Burkholderiales</taxon>
        <taxon>Oxalobacteraceae</taxon>
        <taxon>Undibacterium</taxon>
    </lineage>
</organism>
<evidence type="ECO:0000313" key="3">
    <source>
        <dbReference type="Proteomes" id="UP000680067"/>
    </source>
</evidence>
<protein>
    <submittedName>
        <fullName evidence="2">LUD domain-containing protein</fullName>
    </submittedName>
</protein>
<evidence type="ECO:0000313" key="2">
    <source>
        <dbReference type="EMBL" id="MBR7783769.1"/>
    </source>
</evidence>
<dbReference type="Proteomes" id="UP000680067">
    <property type="component" value="Unassembled WGS sequence"/>
</dbReference>
<dbReference type="InterPro" id="IPR037171">
    <property type="entry name" value="NagB/RpiA_transferase-like"/>
</dbReference>
<dbReference type="Gene3D" id="3.40.50.10420">
    <property type="entry name" value="NagB/RpiA/CoA transferase-like"/>
    <property type="match status" value="1"/>
</dbReference>
<dbReference type="SUPFAM" id="SSF100950">
    <property type="entry name" value="NagB/RpiA/CoA transferase-like"/>
    <property type="match status" value="1"/>
</dbReference>